<gene>
    <name evidence="1" type="ORF">IEZ26_15880</name>
</gene>
<dbReference type="RefSeq" id="WP_191195942.1">
    <property type="nucleotide sequence ID" value="NZ_JACXYZ010000002.1"/>
</dbReference>
<evidence type="ECO:0000313" key="2">
    <source>
        <dbReference type="Proteomes" id="UP000618818"/>
    </source>
</evidence>
<sequence>MTTTSAHATSRNDRLEDFRKLLEKLTELSNAEFDELDIGALMPVDISVRVHVRRAEEPSAADQTSAHT</sequence>
<evidence type="ECO:0000313" key="1">
    <source>
        <dbReference type="EMBL" id="MBD3926104.1"/>
    </source>
</evidence>
<protein>
    <recommendedName>
        <fullName evidence="3">Acyl carrier protein</fullName>
    </recommendedName>
</protein>
<dbReference type="EMBL" id="JACXYZ010000002">
    <property type="protein sequence ID" value="MBD3926104.1"/>
    <property type="molecule type" value="Genomic_DNA"/>
</dbReference>
<reference evidence="1 2" key="1">
    <citation type="submission" date="2020-09" db="EMBL/GenBank/DDBJ databases">
        <title>novel species in genus Nocardioides.</title>
        <authorList>
            <person name="Zhang G."/>
        </authorList>
    </citation>
    <scope>NUCLEOTIDE SEQUENCE [LARGE SCALE GENOMIC DNA]</scope>
    <source>
        <strain evidence="1 2">KCTC 39551</strain>
    </source>
</reference>
<dbReference type="Proteomes" id="UP000618818">
    <property type="component" value="Unassembled WGS sequence"/>
</dbReference>
<name>A0ABR8NI20_9ACTN</name>
<accession>A0ABR8NI20</accession>
<proteinExistence type="predicted"/>
<evidence type="ECO:0008006" key="3">
    <source>
        <dbReference type="Google" id="ProtNLM"/>
    </source>
</evidence>
<comment type="caution">
    <text evidence="1">The sequence shown here is derived from an EMBL/GenBank/DDBJ whole genome shotgun (WGS) entry which is preliminary data.</text>
</comment>
<keyword evidence="2" id="KW-1185">Reference proteome</keyword>
<organism evidence="1 2">
    <name type="scientific">Nocardioides cavernae</name>
    <dbReference type="NCBI Taxonomy" id="1921566"/>
    <lineage>
        <taxon>Bacteria</taxon>
        <taxon>Bacillati</taxon>
        <taxon>Actinomycetota</taxon>
        <taxon>Actinomycetes</taxon>
        <taxon>Propionibacteriales</taxon>
        <taxon>Nocardioidaceae</taxon>
        <taxon>Nocardioides</taxon>
    </lineage>
</organism>